<dbReference type="PROSITE" id="PS00806">
    <property type="entry name" value="ALDOLASE_CLASS_II_2"/>
    <property type="match status" value="1"/>
</dbReference>
<comment type="cofactor">
    <cofactor evidence="1">
        <name>Zn(2+)</name>
        <dbReference type="ChEBI" id="CHEBI:29105"/>
    </cofactor>
</comment>
<dbReference type="Pfam" id="PF01116">
    <property type="entry name" value="F_bP_aldolase"/>
    <property type="match status" value="1"/>
</dbReference>
<dbReference type="Gene3D" id="3.20.20.70">
    <property type="entry name" value="Aldolase class I"/>
    <property type="match status" value="1"/>
</dbReference>
<dbReference type="Proteomes" id="UP001501510">
    <property type="component" value="Unassembled WGS sequence"/>
</dbReference>
<comment type="caution">
    <text evidence="2">The sequence shown here is derived from an EMBL/GenBank/DDBJ whole genome shotgun (WGS) entry which is preliminary data.</text>
</comment>
<dbReference type="NCBIfam" id="TIGR00167">
    <property type="entry name" value="cbbA"/>
    <property type="match status" value="1"/>
</dbReference>
<dbReference type="InterPro" id="IPR013785">
    <property type="entry name" value="Aldolase_TIM"/>
</dbReference>
<dbReference type="CDD" id="cd00947">
    <property type="entry name" value="TBP_aldolase_IIB"/>
    <property type="match status" value="1"/>
</dbReference>
<organism evidence="2 3">
    <name type="scientific">Clostridium oceanicum</name>
    <dbReference type="NCBI Taxonomy" id="1543"/>
    <lineage>
        <taxon>Bacteria</taxon>
        <taxon>Bacillati</taxon>
        <taxon>Bacillota</taxon>
        <taxon>Clostridia</taxon>
        <taxon>Eubacteriales</taxon>
        <taxon>Clostridiaceae</taxon>
        <taxon>Clostridium</taxon>
    </lineage>
</organism>
<protein>
    <submittedName>
        <fullName evidence="2">Class II fructose-bisphosphate aldolase family protein</fullName>
    </submittedName>
</protein>
<sequence>MVAKINMYVSMKEMLEKANKENYAVMAINCFNLETARTVIKAAELENAPIIVNLFQEHLIEHSDSEIITPIVKTLATRSSVKIALNFDHGQNVVFLKKAIDDGFSSVMVDGSNLGLKGNIEMTKEIVSYAHPKGVSVEGEIGCLGSTEDLEFTEDDMYTNPKEALNFAKETGIDALAISIGTSHGNYPEGVMPEFDFERLKEIKELTKMPLVLHGGSGSGKDNILKSVKYGINKINVGCDFMNANVQAIKNVLSKNPDINYYVLMHKVEEDSINVVREYIRLSGSSNKN</sequence>
<dbReference type="PANTHER" id="PTHR30304">
    <property type="entry name" value="D-TAGATOSE-1,6-BISPHOSPHATE ALDOLASE"/>
    <property type="match status" value="1"/>
</dbReference>
<accession>A0ABP3UMJ1</accession>
<dbReference type="EMBL" id="BAAACG010000008">
    <property type="protein sequence ID" value="GAA0738716.1"/>
    <property type="molecule type" value="Genomic_DNA"/>
</dbReference>
<evidence type="ECO:0000313" key="3">
    <source>
        <dbReference type="Proteomes" id="UP001501510"/>
    </source>
</evidence>
<keyword evidence="3" id="KW-1185">Reference proteome</keyword>
<gene>
    <name evidence="2" type="ORF">GCM10008906_16510</name>
</gene>
<dbReference type="PANTHER" id="PTHR30304:SF0">
    <property type="entry name" value="D-TAGATOSE-1,6-BISPHOSPHATE ALDOLASE SUBUNIT GATY-RELATED"/>
    <property type="match status" value="1"/>
</dbReference>
<name>A0ABP3UMJ1_9CLOT</name>
<dbReference type="SUPFAM" id="SSF51569">
    <property type="entry name" value="Aldolase"/>
    <property type="match status" value="1"/>
</dbReference>
<dbReference type="InterPro" id="IPR000771">
    <property type="entry name" value="FBA_II"/>
</dbReference>
<dbReference type="InterPro" id="IPR050246">
    <property type="entry name" value="Class_II_FBP_aldolase"/>
</dbReference>
<dbReference type="PIRSF" id="PIRSF001359">
    <property type="entry name" value="F_bP_aldolase_II"/>
    <property type="match status" value="1"/>
</dbReference>
<evidence type="ECO:0000313" key="2">
    <source>
        <dbReference type="EMBL" id="GAA0738716.1"/>
    </source>
</evidence>
<reference evidence="3" key="1">
    <citation type="journal article" date="2019" name="Int. J. Syst. Evol. Microbiol.">
        <title>The Global Catalogue of Microorganisms (GCM) 10K type strain sequencing project: providing services to taxonomists for standard genome sequencing and annotation.</title>
        <authorList>
            <consortium name="The Broad Institute Genomics Platform"/>
            <consortium name="The Broad Institute Genome Sequencing Center for Infectious Disease"/>
            <person name="Wu L."/>
            <person name="Ma J."/>
        </authorList>
    </citation>
    <scope>NUCLEOTIDE SEQUENCE [LARGE SCALE GENOMIC DNA]</scope>
    <source>
        <strain evidence="3">JCM 1407</strain>
    </source>
</reference>
<proteinExistence type="predicted"/>
<evidence type="ECO:0000256" key="1">
    <source>
        <dbReference type="ARBA" id="ARBA00001947"/>
    </source>
</evidence>